<name>A0A3B1CTR0_9ZZZZ</name>
<sequence>MEDKKEIELLKRLGCSDRVIEHILAVKRVALRIADETRIPVDRELVRMGALLHDIGRARTHGIDHAVVGAEMAREMGVDERIVRIIERHIGAGINADEARALGLPVKDYVPQTPEEKIVAYADNLIKGNRETTFEAALEEFKSIPGIGKPAIERFIRLHEEIEKWKK</sequence>
<accession>A0A3B1CTR0</accession>
<reference evidence="2" key="1">
    <citation type="submission" date="2018-06" db="EMBL/GenBank/DDBJ databases">
        <authorList>
            <person name="Zhirakovskaya E."/>
        </authorList>
    </citation>
    <scope>NUCLEOTIDE SEQUENCE</scope>
</reference>
<keyword evidence="2" id="KW-0378">Hydrolase</keyword>
<evidence type="ECO:0000259" key="1">
    <source>
        <dbReference type="PROSITE" id="PS51831"/>
    </source>
</evidence>
<dbReference type="EMBL" id="UOGH01000135">
    <property type="protein sequence ID" value="VAX29891.1"/>
    <property type="molecule type" value="Genomic_DNA"/>
</dbReference>
<proteinExistence type="predicted"/>
<dbReference type="SMART" id="SM00471">
    <property type="entry name" value="HDc"/>
    <property type="match status" value="1"/>
</dbReference>
<dbReference type="SUPFAM" id="SSF109604">
    <property type="entry name" value="HD-domain/PDEase-like"/>
    <property type="match status" value="1"/>
</dbReference>
<dbReference type="PROSITE" id="PS51831">
    <property type="entry name" value="HD"/>
    <property type="match status" value="1"/>
</dbReference>
<dbReference type="NCBIfam" id="TIGR00295">
    <property type="entry name" value="TIGR00295 family protein"/>
    <property type="match status" value="1"/>
</dbReference>
<dbReference type="CDD" id="cd00077">
    <property type="entry name" value="HDc"/>
    <property type="match status" value="1"/>
</dbReference>
<dbReference type="InterPro" id="IPR004454">
    <property type="entry name" value="HD-related"/>
</dbReference>
<evidence type="ECO:0000313" key="2">
    <source>
        <dbReference type="EMBL" id="VAX29891.1"/>
    </source>
</evidence>
<dbReference type="PANTHER" id="PTHR38659">
    <property type="entry name" value="METAL-DEPENDENT PHOSPHOHYDROLASE"/>
    <property type="match status" value="1"/>
</dbReference>
<dbReference type="GO" id="GO:0016787">
    <property type="term" value="F:hydrolase activity"/>
    <property type="evidence" value="ECO:0007669"/>
    <property type="project" value="UniProtKB-KW"/>
</dbReference>
<dbReference type="Pfam" id="PF01966">
    <property type="entry name" value="HD"/>
    <property type="match status" value="1"/>
</dbReference>
<organism evidence="2">
    <name type="scientific">hydrothermal vent metagenome</name>
    <dbReference type="NCBI Taxonomy" id="652676"/>
    <lineage>
        <taxon>unclassified sequences</taxon>
        <taxon>metagenomes</taxon>
        <taxon>ecological metagenomes</taxon>
    </lineage>
</organism>
<dbReference type="PANTHER" id="PTHR38659:SF2">
    <property type="entry name" value="HDIG DOMAIN PROTEIN"/>
    <property type="match status" value="1"/>
</dbReference>
<feature type="domain" description="HD" evidence="1">
    <location>
        <begin position="19"/>
        <end position="128"/>
    </location>
</feature>
<gene>
    <name evidence="2" type="ORF">MNBD_NITROSPIRAE02-1563</name>
</gene>
<dbReference type="Gene3D" id="1.10.3210.10">
    <property type="entry name" value="Hypothetical protein af1432"/>
    <property type="match status" value="1"/>
</dbReference>
<protein>
    <submittedName>
        <fullName evidence="2">Uncharacterized metal-dependent phosphohydrolase MJ0778</fullName>
    </submittedName>
</protein>
<dbReference type="AlphaFoldDB" id="A0A3B1CTR0"/>
<dbReference type="InterPro" id="IPR006675">
    <property type="entry name" value="HDIG_dom"/>
</dbReference>
<dbReference type="InterPro" id="IPR003607">
    <property type="entry name" value="HD/PDEase_dom"/>
</dbReference>
<dbReference type="InterPro" id="IPR006674">
    <property type="entry name" value="HD_domain"/>
</dbReference>
<dbReference type="NCBIfam" id="TIGR00277">
    <property type="entry name" value="HDIG"/>
    <property type="match status" value="1"/>
</dbReference>